<dbReference type="PROSITE" id="PS51257">
    <property type="entry name" value="PROKAR_LIPOPROTEIN"/>
    <property type="match status" value="1"/>
</dbReference>
<protein>
    <recommendedName>
        <fullName evidence="4">Carboxypeptidase regulatory-like domain-containing protein</fullName>
    </recommendedName>
</protein>
<evidence type="ECO:0000313" key="3">
    <source>
        <dbReference type="Proteomes" id="UP000326509"/>
    </source>
</evidence>
<feature type="signal peptide" evidence="1">
    <location>
        <begin position="1"/>
        <end position="21"/>
    </location>
</feature>
<dbReference type="InterPro" id="IPR008969">
    <property type="entry name" value="CarboxyPept-like_regulatory"/>
</dbReference>
<evidence type="ECO:0008006" key="4">
    <source>
        <dbReference type="Google" id="ProtNLM"/>
    </source>
</evidence>
<evidence type="ECO:0000313" key="2">
    <source>
        <dbReference type="EMBL" id="GER59071.1"/>
    </source>
</evidence>
<proteinExistence type="predicted"/>
<feature type="chain" id="PRO_5023917233" description="Carboxypeptidase regulatory-like domain-containing protein" evidence="1">
    <location>
        <begin position="22"/>
        <end position="601"/>
    </location>
</feature>
<keyword evidence="1" id="KW-0732">Signal</keyword>
<name>A0A5J4IZT9_9FLAO</name>
<dbReference type="Proteomes" id="UP000326509">
    <property type="component" value="Unassembled WGS sequence"/>
</dbReference>
<evidence type="ECO:0000256" key="1">
    <source>
        <dbReference type="SAM" id="SignalP"/>
    </source>
</evidence>
<dbReference type="AlphaFoldDB" id="A0A5J4IZT9"/>
<organism evidence="2 3">
    <name type="scientific">Patiriisocius marinus</name>
    <dbReference type="NCBI Taxonomy" id="1397112"/>
    <lineage>
        <taxon>Bacteria</taxon>
        <taxon>Pseudomonadati</taxon>
        <taxon>Bacteroidota</taxon>
        <taxon>Flavobacteriia</taxon>
        <taxon>Flavobacteriales</taxon>
        <taxon>Flavobacteriaceae</taxon>
        <taxon>Patiriisocius</taxon>
    </lineage>
</organism>
<dbReference type="RefSeq" id="WP_151673148.1">
    <property type="nucleotide sequence ID" value="NZ_BKCG01000002.1"/>
</dbReference>
<dbReference type="EMBL" id="BKCG01000002">
    <property type="protein sequence ID" value="GER59071.1"/>
    <property type="molecule type" value="Genomic_DNA"/>
</dbReference>
<accession>A0A5J4IZT9</accession>
<comment type="caution">
    <text evidence="2">The sequence shown here is derived from an EMBL/GenBank/DDBJ whole genome shotgun (WGS) entry which is preliminary data.</text>
</comment>
<sequence length="601" mass="66605">MKLLKYLVPVLSLLLVTSCFNDDEFNADTSTNNSQKVDPVIAQNFGATIQRNFLGTVADINGSPLVNVKITIGNDEVRTDDNGVFIINNAQVFERFGYIKAQKIGFIDASRSVVPTDGTNQVKITMLPKNTTATTQSGTVETISLSNGAAVALQGAYVKENGEAYNGTVKVTLHHLDAAAPETQDQMPGMLYAQDAQGQERGLVTMGMLAVELTGSNGEDLNLAAGTTAEITVPVSQSLLVNAPQTIPLWYFNEEHGFWVEDGEATLQGDRYVGTVSHFSFWNFDIPVEKILLTVNVFDVLNQPFADIFVMIGSEFHGFRYATTNSLGQIRGFVPANQNLTYQIFFNGYCINESLPIQSIGPYTSDTEINLTGIELPDDTILSIETIEGQFTGCENIPIVNGYVRIYNNGVFTSANVVDGNFNTTIIRCLDDVNLNFAYHGYNYDTGQTSQIYTGEFTDPVTIIEITEACIEPPEPTGYFSIVLEDISQGFDSNLNYVTPNPNGFSMWTKHYIDDHLNMYLTLPSNELGVYNSNDEGVLFEFYLDSTHFFHSDYFEHNITFNLLEFGEIDEFIEVTYAGTYVDEFNETQEVTGTMSIIRSF</sequence>
<reference evidence="2 3" key="1">
    <citation type="submission" date="2019-08" db="EMBL/GenBank/DDBJ databases">
        <title>Draft genome sequence of Ulvibacter marinus type strain NBRC 109484.</title>
        <authorList>
            <person name="Kawano K."/>
            <person name="Ushijima N."/>
            <person name="Kihara M."/>
            <person name="Itoh H."/>
        </authorList>
    </citation>
    <scope>NUCLEOTIDE SEQUENCE [LARGE SCALE GENOMIC DNA]</scope>
    <source>
        <strain evidence="2 3">NBRC 109484</strain>
    </source>
</reference>
<keyword evidence="3" id="KW-1185">Reference proteome</keyword>
<dbReference type="OrthoDB" id="973965at2"/>
<gene>
    <name evidence="2" type="ORF">ULMA_11790</name>
</gene>
<dbReference type="SUPFAM" id="SSF49464">
    <property type="entry name" value="Carboxypeptidase regulatory domain-like"/>
    <property type="match status" value="1"/>
</dbReference>